<proteinExistence type="predicted"/>
<keyword evidence="4" id="KW-1185">Reference proteome</keyword>
<dbReference type="Proteomes" id="UP000199444">
    <property type="component" value="Unassembled WGS sequence"/>
</dbReference>
<name>A0A1H0Z5S6_9BACI</name>
<feature type="compositionally biased region" description="Basic and acidic residues" evidence="1">
    <location>
        <begin position="158"/>
        <end position="168"/>
    </location>
</feature>
<feature type="transmembrane region" description="Helical" evidence="2">
    <location>
        <begin position="114"/>
        <end position="131"/>
    </location>
</feature>
<reference evidence="3 4" key="1">
    <citation type="submission" date="2016-10" db="EMBL/GenBank/DDBJ databases">
        <authorList>
            <person name="de Groot N.N."/>
        </authorList>
    </citation>
    <scope>NUCLEOTIDE SEQUENCE [LARGE SCALE GENOMIC DNA]</scope>
    <source>
        <strain evidence="3 4">CGMCC 1.10449</strain>
    </source>
</reference>
<dbReference type="SUPFAM" id="SSF103473">
    <property type="entry name" value="MFS general substrate transporter"/>
    <property type="match status" value="1"/>
</dbReference>
<organism evidence="3 4">
    <name type="scientific">Virgibacillus salinus</name>
    <dbReference type="NCBI Taxonomy" id="553311"/>
    <lineage>
        <taxon>Bacteria</taxon>
        <taxon>Bacillati</taxon>
        <taxon>Bacillota</taxon>
        <taxon>Bacilli</taxon>
        <taxon>Bacillales</taxon>
        <taxon>Bacillaceae</taxon>
        <taxon>Virgibacillus</taxon>
    </lineage>
</organism>
<feature type="transmembrane region" description="Helical" evidence="2">
    <location>
        <begin position="61"/>
        <end position="84"/>
    </location>
</feature>
<feature type="transmembrane region" description="Helical" evidence="2">
    <location>
        <begin position="37"/>
        <end position="55"/>
    </location>
</feature>
<evidence type="ECO:0000256" key="1">
    <source>
        <dbReference type="SAM" id="MobiDB-lite"/>
    </source>
</evidence>
<keyword evidence="2" id="KW-0472">Membrane</keyword>
<dbReference type="EMBL" id="FNKD01000001">
    <property type="protein sequence ID" value="SDQ22728.1"/>
    <property type="molecule type" value="Genomic_DNA"/>
</dbReference>
<evidence type="ECO:0000256" key="2">
    <source>
        <dbReference type="SAM" id="Phobius"/>
    </source>
</evidence>
<keyword evidence="2" id="KW-1133">Transmembrane helix</keyword>
<dbReference type="STRING" id="553311.SAMN05216231_1040"/>
<dbReference type="AlphaFoldDB" id="A0A1H0Z5S6"/>
<dbReference type="InterPro" id="IPR046096">
    <property type="entry name" value="DUF6114"/>
</dbReference>
<evidence type="ECO:0000313" key="4">
    <source>
        <dbReference type="Proteomes" id="UP000199444"/>
    </source>
</evidence>
<evidence type="ECO:0000313" key="3">
    <source>
        <dbReference type="EMBL" id="SDQ22728.1"/>
    </source>
</evidence>
<sequence>MSRKEAKALKKEEKLQGKHRKIANGGKFRKWRNKRPFWGASLIFLAGLMILYIPLHLYSIAFIPGSFVFIGFLFGGLILIMGILDYIYPQFSTVFGVVTIFLSILSVMGALGGFVIGTIIGIIGGALSIAWEKQEVTIRGVVPNKKQQDQDEVPNEFMEDKEVKTVQA</sequence>
<protein>
    <submittedName>
        <fullName evidence="3">Uncharacterized protein</fullName>
    </submittedName>
</protein>
<dbReference type="RefSeq" id="WP_175476709.1">
    <property type="nucleotide sequence ID" value="NZ_FNKD01000001.1"/>
</dbReference>
<feature type="transmembrane region" description="Helical" evidence="2">
    <location>
        <begin position="91"/>
        <end position="108"/>
    </location>
</feature>
<gene>
    <name evidence="3" type="ORF">SAMN05216231_1040</name>
</gene>
<accession>A0A1H0Z5S6</accession>
<feature type="region of interest" description="Disordered" evidence="1">
    <location>
        <begin position="147"/>
        <end position="168"/>
    </location>
</feature>
<keyword evidence="2" id="KW-0812">Transmembrane</keyword>
<dbReference type="InterPro" id="IPR036259">
    <property type="entry name" value="MFS_trans_sf"/>
</dbReference>
<dbReference type="Pfam" id="PF19609">
    <property type="entry name" value="DUF6114"/>
    <property type="match status" value="1"/>
</dbReference>